<accession>A0A1Y4DBC9</accession>
<evidence type="ECO:0000256" key="1">
    <source>
        <dbReference type="SAM" id="SignalP"/>
    </source>
</evidence>
<dbReference type="AlphaFoldDB" id="A0A1Y4DBC9"/>
<reference evidence="3" key="1">
    <citation type="submission" date="2017-04" db="EMBL/GenBank/DDBJ databases">
        <title>Function of individual gut microbiota members based on whole genome sequencing of pure cultures obtained from chicken caecum.</title>
        <authorList>
            <person name="Medvecky M."/>
            <person name="Cejkova D."/>
            <person name="Polansky O."/>
            <person name="Karasova D."/>
            <person name="Kubasova T."/>
            <person name="Cizek A."/>
            <person name="Rychlik I."/>
        </authorList>
    </citation>
    <scope>NUCLEOTIDE SEQUENCE [LARGE SCALE GENOMIC DNA]</scope>
    <source>
        <strain evidence="3">An273</strain>
    </source>
</reference>
<gene>
    <name evidence="2" type="ORF">B5F75_04630</name>
</gene>
<keyword evidence="1" id="KW-0732">Signal</keyword>
<comment type="caution">
    <text evidence="2">The sequence shown here is derived from an EMBL/GenBank/DDBJ whole genome shotgun (WGS) entry which is preliminary data.</text>
</comment>
<evidence type="ECO:0000313" key="2">
    <source>
        <dbReference type="EMBL" id="OUO56484.1"/>
    </source>
</evidence>
<organism evidence="2 3">
    <name type="scientific">Candidatus Avelusimicrobium gallicola</name>
    <dbReference type="NCBI Taxonomy" id="2562704"/>
    <lineage>
        <taxon>Bacteria</taxon>
        <taxon>Pseudomonadati</taxon>
        <taxon>Elusimicrobiota</taxon>
        <taxon>Elusimicrobia</taxon>
        <taxon>Elusimicrobiales</taxon>
        <taxon>Elusimicrobiaceae</taxon>
        <taxon>Candidatus Avelusimicrobium</taxon>
    </lineage>
</organism>
<feature type="signal peptide" evidence="1">
    <location>
        <begin position="1"/>
        <end position="22"/>
    </location>
</feature>
<dbReference type="EMBL" id="NFJD01000003">
    <property type="protein sequence ID" value="OUO56484.1"/>
    <property type="molecule type" value="Genomic_DNA"/>
</dbReference>
<evidence type="ECO:0008006" key="4">
    <source>
        <dbReference type="Google" id="ProtNLM"/>
    </source>
</evidence>
<evidence type="ECO:0000313" key="3">
    <source>
        <dbReference type="Proteomes" id="UP000196368"/>
    </source>
</evidence>
<dbReference type="Proteomes" id="UP000196368">
    <property type="component" value="Unassembled WGS sequence"/>
</dbReference>
<feature type="chain" id="PRO_5010987574" description="HEAT repeat domain-containing protein" evidence="1">
    <location>
        <begin position="23"/>
        <end position="345"/>
    </location>
</feature>
<dbReference type="Pfam" id="PF13646">
    <property type="entry name" value="HEAT_2"/>
    <property type="match status" value="1"/>
</dbReference>
<name>A0A1Y4DBC9_9BACT</name>
<sequence>MKKTLFLLIAVLVTALNCPAQSKLQQALPLLQKNNRSAAENQQVLTLFRSAKDPDTVFAAGASLVKIPPSKIQEPVLFNLILKEDDPLKQTFAAIIVTAMGDGTEELLPLVQGALESKDPILQSYAAGAYGLLNPEDKAYTSQVVRLYAFDSAFALRAMNRLADNSKQLLKYLKQASSSADAATRAAAATWLGSLHSEDAAKQLLKMAKTETDSSVQTQIAIGLALNRSYTQEETAKGLRKNYTDPSSATYALALGFMTGNAAETIRQGLQSAHKNERINSARAAAYMAGVLSNPDAFNYTSDRAFDTGLLKSMIPQLKLLAKTGDDSVKIYAENALRQIEKLMN</sequence>
<keyword evidence="3" id="KW-1185">Reference proteome</keyword>
<protein>
    <recommendedName>
        <fullName evidence="4">HEAT repeat domain-containing protein</fullName>
    </recommendedName>
</protein>
<proteinExistence type="predicted"/>
<dbReference type="InterPro" id="IPR016024">
    <property type="entry name" value="ARM-type_fold"/>
</dbReference>
<dbReference type="InterPro" id="IPR011989">
    <property type="entry name" value="ARM-like"/>
</dbReference>
<dbReference type="RefSeq" id="WP_087288445.1">
    <property type="nucleotide sequence ID" value="NZ_NFJD01000003.1"/>
</dbReference>
<dbReference type="SUPFAM" id="SSF48371">
    <property type="entry name" value="ARM repeat"/>
    <property type="match status" value="1"/>
</dbReference>
<dbReference type="Gene3D" id="1.25.10.10">
    <property type="entry name" value="Leucine-rich Repeat Variant"/>
    <property type="match status" value="1"/>
</dbReference>